<comment type="caution">
    <text evidence="1">The sequence shown here is derived from an EMBL/GenBank/DDBJ whole genome shotgun (WGS) entry which is preliminary data.</text>
</comment>
<accession>A0AAV9VQW3</accession>
<reference evidence="1 2" key="1">
    <citation type="submission" date="2023-08" db="EMBL/GenBank/DDBJ databases">
        <authorList>
            <person name="Palmer J.M."/>
        </authorList>
    </citation>
    <scope>NUCLEOTIDE SEQUENCE [LARGE SCALE GENOMIC DNA]</scope>
    <source>
        <strain evidence="1 2">TWF481</strain>
    </source>
</reference>
<keyword evidence="2" id="KW-1185">Reference proteome</keyword>
<dbReference type="AlphaFoldDB" id="A0AAV9VQW3"/>
<proteinExistence type="predicted"/>
<name>A0AAV9VQW3_9PEZI</name>
<evidence type="ECO:0000313" key="1">
    <source>
        <dbReference type="EMBL" id="KAK6495268.1"/>
    </source>
</evidence>
<sequence>MSQVSELYFHLIKLTPSLASRAFVEPVDVSRKQSNTSIHLVVKYAPLVAKPQEIVTHQIPVTYRKRALNRTPISPTTYLNENSTSPPTPKIIPKQWCPSCFLPSREVVIGPNLGSEAVSVRDVFNGLKELLKECFNIRQIIENLGSLPPYFWPPRQDFPTGIGMRLIAEHPFRVLRACHLESAGGGDVTIEVYLDCPCRMCDDHAFYH</sequence>
<dbReference type="EMBL" id="JAVHJL010000013">
    <property type="protein sequence ID" value="KAK6495268.1"/>
    <property type="molecule type" value="Genomic_DNA"/>
</dbReference>
<dbReference type="Proteomes" id="UP001370758">
    <property type="component" value="Unassembled WGS sequence"/>
</dbReference>
<gene>
    <name evidence="1" type="ORF">TWF481_003296</name>
</gene>
<evidence type="ECO:0000313" key="2">
    <source>
        <dbReference type="Proteomes" id="UP001370758"/>
    </source>
</evidence>
<protein>
    <submittedName>
        <fullName evidence="1">Uncharacterized protein</fullName>
    </submittedName>
</protein>
<organism evidence="1 2">
    <name type="scientific">Arthrobotrys musiformis</name>
    <dbReference type="NCBI Taxonomy" id="47236"/>
    <lineage>
        <taxon>Eukaryota</taxon>
        <taxon>Fungi</taxon>
        <taxon>Dikarya</taxon>
        <taxon>Ascomycota</taxon>
        <taxon>Pezizomycotina</taxon>
        <taxon>Orbiliomycetes</taxon>
        <taxon>Orbiliales</taxon>
        <taxon>Orbiliaceae</taxon>
        <taxon>Arthrobotrys</taxon>
    </lineage>
</organism>